<dbReference type="AlphaFoldDB" id="A0ABD1E6D1"/>
<keyword evidence="2" id="KW-1185">Reference proteome</keyword>
<evidence type="ECO:0000313" key="2">
    <source>
        <dbReference type="Proteomes" id="UP001566132"/>
    </source>
</evidence>
<comment type="caution">
    <text evidence="1">The sequence shown here is derived from an EMBL/GenBank/DDBJ whole genome shotgun (WGS) entry which is preliminary data.</text>
</comment>
<evidence type="ECO:0000313" key="1">
    <source>
        <dbReference type="EMBL" id="KAL1489925.1"/>
    </source>
</evidence>
<organism evidence="1 2">
    <name type="scientific">Hypothenemus hampei</name>
    <name type="common">Coffee berry borer</name>
    <dbReference type="NCBI Taxonomy" id="57062"/>
    <lineage>
        <taxon>Eukaryota</taxon>
        <taxon>Metazoa</taxon>
        <taxon>Ecdysozoa</taxon>
        <taxon>Arthropoda</taxon>
        <taxon>Hexapoda</taxon>
        <taxon>Insecta</taxon>
        <taxon>Pterygota</taxon>
        <taxon>Neoptera</taxon>
        <taxon>Endopterygota</taxon>
        <taxon>Coleoptera</taxon>
        <taxon>Polyphaga</taxon>
        <taxon>Cucujiformia</taxon>
        <taxon>Curculionidae</taxon>
        <taxon>Scolytinae</taxon>
        <taxon>Hypothenemus</taxon>
    </lineage>
</organism>
<dbReference type="Proteomes" id="UP001566132">
    <property type="component" value="Unassembled WGS sequence"/>
</dbReference>
<gene>
    <name evidence="1" type="ORF">ABEB36_013851</name>
</gene>
<dbReference type="EMBL" id="JBDJPC010000011">
    <property type="protein sequence ID" value="KAL1489925.1"/>
    <property type="molecule type" value="Genomic_DNA"/>
</dbReference>
<protein>
    <submittedName>
        <fullName evidence="1">Uncharacterized protein</fullName>
    </submittedName>
</protein>
<proteinExistence type="predicted"/>
<accession>A0ABD1E6D1</accession>
<sequence>MCPSSRDGGREGSLKGLRKYLKKLLNTEKKAKRPYVSSNEQQDRDTVAHLEELNSLHGGVCYNQSSKDLWIRLGPPTTSNVLSSSAVQKRQHYAYIKKATVSQYKKPTLPGPELGTGNLTICYITVM</sequence>
<name>A0ABD1E6D1_HYPHA</name>
<reference evidence="1 2" key="1">
    <citation type="submission" date="2024-05" db="EMBL/GenBank/DDBJ databases">
        <title>Genetic variation in Jamaican populations of the coffee berry borer (Hypothenemus hampei).</title>
        <authorList>
            <person name="Errbii M."/>
            <person name="Myrie A."/>
        </authorList>
    </citation>
    <scope>NUCLEOTIDE SEQUENCE [LARGE SCALE GENOMIC DNA]</scope>
    <source>
        <strain evidence="1">JA-Hopewell-2020-01-JO</strain>
        <tissue evidence="1">Whole body</tissue>
    </source>
</reference>